<dbReference type="RefSeq" id="WP_118079913.1">
    <property type="nucleotide sequence ID" value="NZ_CATKVS010000007.1"/>
</dbReference>
<comment type="caution">
    <text evidence="1">The sequence shown here is derived from an EMBL/GenBank/DDBJ whole genome shotgun (WGS) entry which is preliminary data.</text>
</comment>
<organism evidence="1 2">
    <name type="scientific">Segatella copri</name>
    <dbReference type="NCBI Taxonomy" id="165179"/>
    <lineage>
        <taxon>Bacteria</taxon>
        <taxon>Pseudomonadati</taxon>
        <taxon>Bacteroidota</taxon>
        <taxon>Bacteroidia</taxon>
        <taxon>Bacteroidales</taxon>
        <taxon>Prevotellaceae</taxon>
        <taxon>Segatella</taxon>
    </lineage>
</organism>
<proteinExistence type="predicted"/>
<gene>
    <name evidence="1" type="ORF">DWW35_07090</name>
</gene>
<accession>A0AA93BDY1</accession>
<reference evidence="1 2" key="1">
    <citation type="submission" date="2018-08" db="EMBL/GenBank/DDBJ databases">
        <title>A genome reference for cultivated species of the human gut microbiota.</title>
        <authorList>
            <person name="Zou Y."/>
            <person name="Xue W."/>
            <person name="Luo G."/>
        </authorList>
    </citation>
    <scope>NUCLEOTIDE SEQUENCE [LARGE SCALE GENOMIC DNA]</scope>
    <source>
        <strain evidence="1 2">AF15-25</strain>
    </source>
</reference>
<dbReference type="NCBIfam" id="TIGR02646">
    <property type="entry name" value="retron system putative HNH endonuclease"/>
    <property type="match status" value="1"/>
</dbReference>
<dbReference type="AlphaFoldDB" id="A0AA93BDY1"/>
<dbReference type="Proteomes" id="UP000285236">
    <property type="component" value="Unassembled WGS sequence"/>
</dbReference>
<dbReference type="InterPro" id="IPR013467">
    <property type="entry name" value="HNH78-like"/>
</dbReference>
<evidence type="ECO:0000313" key="1">
    <source>
        <dbReference type="EMBL" id="RGU97222.1"/>
    </source>
</evidence>
<dbReference type="EMBL" id="QRYP01000015">
    <property type="protein sequence ID" value="RGU97222.1"/>
    <property type="molecule type" value="Genomic_DNA"/>
</dbReference>
<evidence type="ECO:0000313" key="2">
    <source>
        <dbReference type="Proteomes" id="UP000285236"/>
    </source>
</evidence>
<protein>
    <submittedName>
        <fullName evidence="1">TIGR02646 family protein</fullName>
    </submittedName>
</protein>
<name>A0AA93BDY1_9BACT</name>
<sequence>MRLVSKDYSTEVVRRHEAELQAKHLDEQNLLNPNVYPGLTGRKLWRMVRDIQVIPHLWDLKHQMYDEQGGICCYCGLRIFEDSEGRKQSVEHVVPKGAHRELVGEYKNLLLTCSITDDDANLMGVATNNPTLRHCDDSKADKPLHYTPLMPECETVFQYDVVGGVQATDSQAQSDIETLRLDCDLLKERRKAALSILFDEDGNFISSEELRKISTNIMSRDEDNRLPEFCFVIKSVADSVLSENTIAII</sequence>